<dbReference type="GeneID" id="81436823"/>
<gene>
    <name evidence="4" type="ORF">N7496_004715</name>
</gene>
<keyword evidence="2" id="KW-0472">Membrane</keyword>
<sequence length="248" mass="26773">MDLPSKMATIPTELPSEPITDNDQPSAYTTTSTGSIANSAPPMAIPPEPFLIDLFCNLIEDPAVILIREWCVEGGVVGSWSIAEFLRDVCLVSRCIWLELGVEERRRLKTEGEDVFFAVVSGGCYAFAVLVVAIYGIGGVIVPISPRVHPEEAKYFLETCNASLICAVPSTANRVQNIIKAMNTNIPIFTYTPHKADTSPSDIKFYLSDSPPPPPTVPPKDSPSSIHPEQPVLQKASSTTAAARLAAF</sequence>
<keyword evidence="2" id="KW-0812">Transmembrane</keyword>
<feature type="compositionally biased region" description="Polar residues" evidence="1">
    <location>
        <begin position="19"/>
        <end position="38"/>
    </location>
</feature>
<dbReference type="InterPro" id="IPR000873">
    <property type="entry name" value="AMP-dep_synth/lig_dom"/>
</dbReference>
<dbReference type="AlphaFoldDB" id="A0A9W9VFB8"/>
<dbReference type="Proteomes" id="UP001147782">
    <property type="component" value="Unassembled WGS sequence"/>
</dbReference>
<dbReference type="Pfam" id="PF00501">
    <property type="entry name" value="AMP-binding"/>
    <property type="match status" value="1"/>
</dbReference>
<evidence type="ECO:0000256" key="1">
    <source>
        <dbReference type="SAM" id="MobiDB-lite"/>
    </source>
</evidence>
<dbReference type="Gene3D" id="3.40.50.12780">
    <property type="entry name" value="N-terminal domain of ligase-like"/>
    <property type="match status" value="1"/>
</dbReference>
<keyword evidence="5" id="KW-1185">Reference proteome</keyword>
<dbReference type="OrthoDB" id="6614653at2759"/>
<evidence type="ECO:0000256" key="2">
    <source>
        <dbReference type="SAM" id="Phobius"/>
    </source>
</evidence>
<name>A0A9W9VFB8_9EURO</name>
<keyword evidence="2" id="KW-1133">Transmembrane helix</keyword>
<dbReference type="SUPFAM" id="SSF56801">
    <property type="entry name" value="Acetyl-CoA synthetase-like"/>
    <property type="match status" value="1"/>
</dbReference>
<feature type="region of interest" description="Disordered" evidence="1">
    <location>
        <begin position="202"/>
        <end position="236"/>
    </location>
</feature>
<organism evidence="4 5">
    <name type="scientific">Penicillium cataractarum</name>
    <dbReference type="NCBI Taxonomy" id="2100454"/>
    <lineage>
        <taxon>Eukaryota</taxon>
        <taxon>Fungi</taxon>
        <taxon>Dikarya</taxon>
        <taxon>Ascomycota</taxon>
        <taxon>Pezizomycotina</taxon>
        <taxon>Eurotiomycetes</taxon>
        <taxon>Eurotiomycetidae</taxon>
        <taxon>Eurotiales</taxon>
        <taxon>Aspergillaceae</taxon>
        <taxon>Penicillium</taxon>
    </lineage>
</organism>
<feature type="region of interest" description="Disordered" evidence="1">
    <location>
        <begin position="1"/>
        <end position="41"/>
    </location>
</feature>
<dbReference type="RefSeq" id="XP_056556169.1">
    <property type="nucleotide sequence ID" value="XM_056697644.1"/>
</dbReference>
<feature type="domain" description="AMP-dependent synthetase/ligase" evidence="3">
    <location>
        <begin position="84"/>
        <end position="206"/>
    </location>
</feature>
<evidence type="ECO:0000313" key="4">
    <source>
        <dbReference type="EMBL" id="KAJ5377306.1"/>
    </source>
</evidence>
<evidence type="ECO:0000313" key="5">
    <source>
        <dbReference type="Proteomes" id="UP001147782"/>
    </source>
</evidence>
<protein>
    <recommendedName>
        <fullName evidence="3">AMP-dependent synthetase/ligase domain-containing protein</fullName>
    </recommendedName>
</protein>
<reference evidence="4" key="1">
    <citation type="submission" date="2022-11" db="EMBL/GenBank/DDBJ databases">
        <authorList>
            <person name="Petersen C."/>
        </authorList>
    </citation>
    <scope>NUCLEOTIDE SEQUENCE</scope>
    <source>
        <strain evidence="4">IBT 29864</strain>
    </source>
</reference>
<proteinExistence type="predicted"/>
<comment type="caution">
    <text evidence="4">The sequence shown here is derived from an EMBL/GenBank/DDBJ whole genome shotgun (WGS) entry which is preliminary data.</text>
</comment>
<accession>A0A9W9VFB8</accession>
<reference evidence="4" key="2">
    <citation type="journal article" date="2023" name="IMA Fungus">
        <title>Comparative genomic study of the Penicillium genus elucidates a diverse pangenome and 15 lateral gene transfer events.</title>
        <authorList>
            <person name="Petersen C."/>
            <person name="Sorensen T."/>
            <person name="Nielsen M.R."/>
            <person name="Sondergaard T.E."/>
            <person name="Sorensen J.L."/>
            <person name="Fitzpatrick D.A."/>
            <person name="Frisvad J.C."/>
            <person name="Nielsen K.L."/>
        </authorList>
    </citation>
    <scope>NUCLEOTIDE SEQUENCE</scope>
    <source>
        <strain evidence="4">IBT 29864</strain>
    </source>
</reference>
<feature type="transmembrane region" description="Helical" evidence="2">
    <location>
        <begin position="115"/>
        <end position="137"/>
    </location>
</feature>
<dbReference type="EMBL" id="JAPZBS010000004">
    <property type="protein sequence ID" value="KAJ5377306.1"/>
    <property type="molecule type" value="Genomic_DNA"/>
</dbReference>
<dbReference type="InterPro" id="IPR042099">
    <property type="entry name" value="ANL_N_sf"/>
</dbReference>
<evidence type="ECO:0000259" key="3">
    <source>
        <dbReference type="Pfam" id="PF00501"/>
    </source>
</evidence>
<feature type="compositionally biased region" description="Pro residues" evidence="1">
    <location>
        <begin position="210"/>
        <end position="221"/>
    </location>
</feature>